<organism evidence="1 2">
    <name type="scientific">Leptospira alexanderi serovar Manhao 3 str. L 60</name>
    <dbReference type="NCBI Taxonomy" id="1049759"/>
    <lineage>
        <taxon>Bacteria</taxon>
        <taxon>Pseudomonadati</taxon>
        <taxon>Spirochaetota</taxon>
        <taxon>Spirochaetia</taxon>
        <taxon>Leptospirales</taxon>
        <taxon>Leptospiraceae</taxon>
        <taxon>Leptospira</taxon>
    </lineage>
</organism>
<protein>
    <submittedName>
        <fullName evidence="1">Uncharacterized protein</fullName>
    </submittedName>
</protein>
<evidence type="ECO:0000313" key="1">
    <source>
        <dbReference type="EMBL" id="EQA64812.1"/>
    </source>
</evidence>
<dbReference type="EMBL" id="AHMT02000001">
    <property type="protein sequence ID" value="EQA64812.1"/>
    <property type="molecule type" value="Genomic_DNA"/>
</dbReference>
<reference evidence="1" key="1">
    <citation type="submission" date="2013-05" db="EMBL/GenBank/DDBJ databases">
        <authorList>
            <person name="Harkins D.M."/>
            <person name="Durkin A.S."/>
            <person name="Brinkac L.M."/>
            <person name="Haft D.H."/>
            <person name="Selengut J.D."/>
            <person name="Sanka R."/>
            <person name="DePew J."/>
            <person name="Purushe J."/>
            <person name="Hartskeerl R.A."/>
            <person name="Ahmed A."/>
            <person name="van der Linden H."/>
            <person name="Goris M.G.A."/>
            <person name="Vinetz J.M."/>
            <person name="Sutton G.G."/>
            <person name="Nierman W.C."/>
            <person name="Fouts D.E."/>
        </authorList>
    </citation>
    <scope>NUCLEOTIDE SEQUENCE [LARGE SCALE GENOMIC DNA]</scope>
    <source>
        <strain evidence="1">L 60</strain>
    </source>
</reference>
<comment type="caution">
    <text evidence="1">The sequence shown here is derived from an EMBL/GenBank/DDBJ whole genome shotgun (WGS) entry which is preliminary data.</text>
</comment>
<name>V6I4J0_9LEPT</name>
<dbReference type="AlphaFoldDB" id="V6I4J0"/>
<dbReference type="Proteomes" id="UP000018747">
    <property type="component" value="Unassembled WGS sequence"/>
</dbReference>
<evidence type="ECO:0000313" key="2">
    <source>
        <dbReference type="Proteomes" id="UP000018747"/>
    </source>
</evidence>
<proteinExistence type="predicted"/>
<gene>
    <name evidence="1" type="ORF">LEP1GSC062_2377</name>
</gene>
<keyword evidence="2" id="KW-1185">Reference proteome</keyword>
<sequence length="38" mass="4512">MVIKAFDMTPADDIDFPEIYNHQRKHLYEDDDSGLKNE</sequence>
<accession>V6I4J0</accession>